<evidence type="ECO:0000313" key="4">
    <source>
        <dbReference type="Proteomes" id="UP000185124"/>
    </source>
</evidence>
<dbReference type="AlphaFoldDB" id="A0A1N6AVX0"/>
<dbReference type="RefSeq" id="WP_143728571.1">
    <property type="nucleotide sequence ID" value="NZ_FSQT01000002.1"/>
</dbReference>
<organism evidence="3 4">
    <name type="scientific">Micromonospora cremea</name>
    <dbReference type="NCBI Taxonomy" id="709881"/>
    <lineage>
        <taxon>Bacteria</taxon>
        <taxon>Bacillati</taxon>
        <taxon>Actinomycetota</taxon>
        <taxon>Actinomycetes</taxon>
        <taxon>Micromonosporales</taxon>
        <taxon>Micromonosporaceae</taxon>
        <taxon>Micromonospora</taxon>
    </lineage>
</organism>
<proteinExistence type="predicted"/>
<evidence type="ECO:0000256" key="1">
    <source>
        <dbReference type="SAM" id="MobiDB-lite"/>
    </source>
</evidence>
<feature type="region of interest" description="Disordered" evidence="1">
    <location>
        <begin position="13"/>
        <end position="34"/>
    </location>
</feature>
<reference evidence="4" key="1">
    <citation type="submission" date="2016-12" db="EMBL/GenBank/DDBJ databases">
        <authorList>
            <person name="Varghese N."/>
            <person name="Submissions S."/>
        </authorList>
    </citation>
    <scope>NUCLEOTIDE SEQUENCE [LARGE SCALE GENOMIC DNA]</scope>
    <source>
        <strain evidence="4">DSM 45599</strain>
    </source>
</reference>
<accession>A0A1N6AVX0</accession>
<keyword evidence="2" id="KW-0812">Transmembrane</keyword>
<evidence type="ECO:0000313" key="3">
    <source>
        <dbReference type="EMBL" id="SIN38083.1"/>
    </source>
</evidence>
<dbReference type="EMBL" id="FSQT01000002">
    <property type="protein sequence ID" value="SIN38083.1"/>
    <property type="molecule type" value="Genomic_DNA"/>
</dbReference>
<name>A0A1N6AVX0_9ACTN</name>
<gene>
    <name evidence="3" type="ORF">SAMN04489832_6238</name>
</gene>
<keyword evidence="2" id="KW-0472">Membrane</keyword>
<protein>
    <submittedName>
        <fullName evidence="3">Uncharacterized protein</fullName>
    </submittedName>
</protein>
<dbReference type="Proteomes" id="UP000185124">
    <property type="component" value="Unassembled WGS sequence"/>
</dbReference>
<feature type="transmembrane region" description="Helical" evidence="2">
    <location>
        <begin position="42"/>
        <end position="60"/>
    </location>
</feature>
<keyword evidence="4" id="KW-1185">Reference proteome</keyword>
<sequence>MNVPTPVECVNADALQPAESVTPDAPPVSGDDDRRHRRRIEMITAAVSLIVALATLITALKS</sequence>
<evidence type="ECO:0000256" key="2">
    <source>
        <dbReference type="SAM" id="Phobius"/>
    </source>
</evidence>
<keyword evidence="2" id="KW-1133">Transmembrane helix</keyword>